<organism evidence="1 2">
    <name type="scientific">Halobacterium bonnevillei</name>
    <dbReference type="NCBI Taxonomy" id="2692200"/>
    <lineage>
        <taxon>Archaea</taxon>
        <taxon>Methanobacteriati</taxon>
        <taxon>Methanobacteriota</taxon>
        <taxon>Stenosarchaea group</taxon>
        <taxon>Halobacteria</taxon>
        <taxon>Halobacteriales</taxon>
        <taxon>Halobacteriaceae</taxon>
        <taxon>Halobacterium</taxon>
    </lineage>
</organism>
<dbReference type="Gene3D" id="1.20.1440.90">
    <property type="entry name" value="Phosphoenolpyruvate/pyruvate domain"/>
    <property type="match status" value="1"/>
</dbReference>
<dbReference type="PRINTS" id="PR00150">
    <property type="entry name" value="PEPCARBXLASE"/>
</dbReference>
<reference evidence="1 2" key="1">
    <citation type="submission" date="2019-12" db="EMBL/GenBank/DDBJ databases">
        <title>Isolation and characterization of three novel carbon monoxide-oxidizing members of Halobacteria from salione crusts and soils.</title>
        <authorList>
            <person name="Myers M.R."/>
            <person name="King G.M."/>
        </authorList>
    </citation>
    <scope>NUCLEOTIDE SEQUENCE [LARGE SCALE GENOMIC DNA]</scope>
    <source>
        <strain evidence="1 2">PCN9</strain>
    </source>
</reference>
<name>A0A6B0SH39_9EURY</name>
<accession>A0A6B0SH39</accession>
<dbReference type="RefSeq" id="WP_159525445.1">
    <property type="nucleotide sequence ID" value="NZ_WUUU01000019.1"/>
</dbReference>
<gene>
    <name evidence="1" type="ORF">GRX66_04405</name>
</gene>
<feature type="non-terminal residue" evidence="1">
    <location>
        <position position="1"/>
    </location>
</feature>
<evidence type="ECO:0000313" key="1">
    <source>
        <dbReference type="EMBL" id="MXR19876.1"/>
    </source>
</evidence>
<dbReference type="Proteomes" id="UP000471521">
    <property type="component" value="Unassembled WGS sequence"/>
</dbReference>
<dbReference type="Pfam" id="PF00311">
    <property type="entry name" value="PEPcase"/>
    <property type="match status" value="1"/>
</dbReference>
<dbReference type="EMBL" id="WUUU01000019">
    <property type="protein sequence ID" value="MXR19876.1"/>
    <property type="molecule type" value="Genomic_DNA"/>
</dbReference>
<dbReference type="GO" id="GO:0005829">
    <property type="term" value="C:cytosol"/>
    <property type="evidence" value="ECO:0007669"/>
    <property type="project" value="TreeGrafter"/>
</dbReference>
<sequence length="757" mass="83978">FTAHPTEARRKTVKAHLNRVRDLLAGLDQRRLTPRERQRKWRRVEASIDALWNTRRVRDRQPTPFDEARDVQWYLANAVYDVVPDVYGELDDALAEHYDDPPAVPSVLSFRSWAGSDRDGNPFVTVDTTEQVLERQRRLVTDRYVDDLEGLLGALTTDATRTDTAAIDAFLAAAAEHSPRIVAAAADRYPSEPFRQAVTVVQERVDRVTDVRPGGYDHADDLLADVRALQDAVEDAGLDRVAAEYVAPLARRVETFGLHLAALDLRDHREKHTHAVGEALAREDVDYDGMDEADRVAFLTDAILQSESVVDLTDGAGLDDETTRVLGRFDALADWHREYGPAAIDAYCISMTEQPSHVLEVVFLADQAGVVSLPDHAGIDVVPLLETRSALSNARDILGTLFENEAYGALVDARGGTQEVMLGYSDSNKENGFLAANWQLDRAQRRLAAICDDHGVDVRFFHGRGGSISRGGGPMNEALLALPKSTVTGDVKFTQQGESIAETYGNPRIAQRELEQMVNAQIRARHATVTEPDQDVPAEWVDAMETMAGAAHEAYRDLLDTDGFVSYFETVTPIDVVGDLNLGSRPASRSGDRAVEDLRAIPWVFSWTQTRCILPGWYGLGTGLTAVDDDELLRTMYDKWPFFSTTIDNAALALARSEPEIAAEYADLAPDDLRERFYPRIEGEYERAVDAVLGVTGRDDLVDRGWLRESLDRRNPYVDPLNFLQVELLGRNHRSDAAERALRLTVMGVAAGMQNTG</sequence>
<dbReference type="AlphaFoldDB" id="A0A6B0SH39"/>
<dbReference type="GO" id="GO:0008964">
    <property type="term" value="F:phosphoenolpyruvate carboxylase activity"/>
    <property type="evidence" value="ECO:0007669"/>
    <property type="project" value="InterPro"/>
</dbReference>
<dbReference type="PANTHER" id="PTHR30523:SF6">
    <property type="entry name" value="PHOSPHOENOLPYRUVATE CARBOXYLASE"/>
    <property type="match status" value="1"/>
</dbReference>
<keyword evidence="1" id="KW-0670">Pyruvate</keyword>
<dbReference type="GO" id="GO:0015977">
    <property type="term" value="P:carbon fixation"/>
    <property type="evidence" value="ECO:0007669"/>
    <property type="project" value="InterPro"/>
</dbReference>
<comment type="caution">
    <text evidence="1">The sequence shown here is derived from an EMBL/GenBank/DDBJ whole genome shotgun (WGS) entry which is preliminary data.</text>
</comment>
<dbReference type="InterPro" id="IPR021135">
    <property type="entry name" value="PEP_COase"/>
</dbReference>
<keyword evidence="2" id="KW-1185">Reference proteome</keyword>
<proteinExistence type="predicted"/>
<dbReference type="InterPro" id="IPR015813">
    <property type="entry name" value="Pyrv/PenolPyrv_kinase-like_dom"/>
</dbReference>
<dbReference type="GO" id="GO:0006099">
    <property type="term" value="P:tricarboxylic acid cycle"/>
    <property type="evidence" value="ECO:0007669"/>
    <property type="project" value="InterPro"/>
</dbReference>
<protein>
    <submittedName>
        <fullName evidence="1">Phosphoenolpyruvate carboxylase</fullName>
    </submittedName>
</protein>
<dbReference type="OrthoDB" id="340936at2157"/>
<dbReference type="PANTHER" id="PTHR30523">
    <property type="entry name" value="PHOSPHOENOLPYRUVATE CARBOXYLASE"/>
    <property type="match status" value="1"/>
</dbReference>
<dbReference type="SUPFAM" id="SSF51621">
    <property type="entry name" value="Phosphoenolpyruvate/pyruvate domain"/>
    <property type="match status" value="1"/>
</dbReference>
<evidence type="ECO:0000313" key="2">
    <source>
        <dbReference type="Proteomes" id="UP000471521"/>
    </source>
</evidence>